<evidence type="ECO:0000313" key="1">
    <source>
        <dbReference type="EMBL" id="GFQ68045.1"/>
    </source>
</evidence>
<sequence>MEIPMALRASTVSQHKPTDLEYVAVASNLIFQVIVSRLTHLTRATPCVFEGISFKFEDGEKNKEKTPKTRRSFDGKRKRWIIMKRK</sequence>
<accession>A0A8X6K7X3</accession>
<dbReference type="Proteomes" id="UP000887116">
    <property type="component" value="Unassembled WGS sequence"/>
</dbReference>
<name>A0A8X6K7X3_TRICU</name>
<keyword evidence="2" id="KW-1185">Reference proteome</keyword>
<evidence type="ECO:0000313" key="2">
    <source>
        <dbReference type="Proteomes" id="UP000887116"/>
    </source>
</evidence>
<gene>
    <name evidence="1" type="ORF">TNCT_292421</name>
</gene>
<organism evidence="1 2">
    <name type="scientific">Trichonephila clavata</name>
    <name type="common">Joro spider</name>
    <name type="synonym">Nephila clavata</name>
    <dbReference type="NCBI Taxonomy" id="2740835"/>
    <lineage>
        <taxon>Eukaryota</taxon>
        <taxon>Metazoa</taxon>
        <taxon>Ecdysozoa</taxon>
        <taxon>Arthropoda</taxon>
        <taxon>Chelicerata</taxon>
        <taxon>Arachnida</taxon>
        <taxon>Araneae</taxon>
        <taxon>Araneomorphae</taxon>
        <taxon>Entelegynae</taxon>
        <taxon>Araneoidea</taxon>
        <taxon>Nephilidae</taxon>
        <taxon>Trichonephila</taxon>
    </lineage>
</organism>
<protein>
    <submittedName>
        <fullName evidence="1">Uncharacterized protein</fullName>
    </submittedName>
</protein>
<comment type="caution">
    <text evidence="1">The sequence shown here is derived from an EMBL/GenBank/DDBJ whole genome shotgun (WGS) entry which is preliminary data.</text>
</comment>
<reference evidence="1" key="1">
    <citation type="submission" date="2020-07" db="EMBL/GenBank/DDBJ databases">
        <title>Multicomponent nature underlies the extraordinary mechanical properties of spider dragline silk.</title>
        <authorList>
            <person name="Kono N."/>
            <person name="Nakamura H."/>
            <person name="Mori M."/>
            <person name="Yoshida Y."/>
            <person name="Ohtoshi R."/>
            <person name="Malay A.D."/>
            <person name="Moran D.A.P."/>
            <person name="Tomita M."/>
            <person name="Numata K."/>
            <person name="Arakawa K."/>
        </authorList>
    </citation>
    <scope>NUCLEOTIDE SEQUENCE</scope>
</reference>
<proteinExistence type="predicted"/>
<dbReference type="EMBL" id="BMAO01020529">
    <property type="protein sequence ID" value="GFQ68045.1"/>
    <property type="molecule type" value="Genomic_DNA"/>
</dbReference>
<dbReference type="AlphaFoldDB" id="A0A8X6K7X3"/>